<dbReference type="InterPro" id="IPR004462">
    <property type="entry name" value="Desulfoferrodoxin_N"/>
</dbReference>
<dbReference type="Pfam" id="PF06397">
    <property type="entry name" value="Desulfoferrod_N"/>
    <property type="match status" value="1"/>
</dbReference>
<organism evidence="13 14">
    <name type="scientific">Kribbibacterium absianum</name>
    <dbReference type="NCBI Taxonomy" id="3044210"/>
    <lineage>
        <taxon>Bacteria</taxon>
        <taxon>Bacillati</taxon>
        <taxon>Actinomycetota</taxon>
        <taxon>Coriobacteriia</taxon>
        <taxon>Coriobacteriales</taxon>
        <taxon>Kribbibacteriaceae</taxon>
        <taxon>Kribbibacterium</taxon>
    </lineage>
</organism>
<dbReference type="InterPro" id="IPR002742">
    <property type="entry name" value="Desulfoferrodoxin_Fe-bd_dom"/>
</dbReference>
<feature type="domain" description="Desulfoferrodoxin ferrous iron-binding" evidence="11">
    <location>
        <begin position="41"/>
        <end position="125"/>
    </location>
</feature>
<proteinExistence type="inferred from homology"/>
<evidence type="ECO:0000256" key="4">
    <source>
        <dbReference type="ARBA" id="ARBA00022448"/>
    </source>
</evidence>
<dbReference type="PANTHER" id="PTHR36541:SF1">
    <property type="entry name" value="SUPEROXIDE REDUCTASE-RELATED"/>
    <property type="match status" value="1"/>
</dbReference>
<evidence type="ECO:0000256" key="10">
    <source>
        <dbReference type="ARBA" id="ARBA00047448"/>
    </source>
</evidence>
<protein>
    <recommendedName>
        <fullName evidence="3">Desulfoferrodoxin</fullName>
        <ecNumber evidence="2">1.15.1.2</ecNumber>
    </recommendedName>
    <alternativeName>
        <fullName evidence="9">Superoxide reductase</fullName>
    </alternativeName>
</protein>
<gene>
    <name evidence="13" type="ORF">QJ043_00030</name>
</gene>
<name>A0ABT6ZHE4_9ACTN</name>
<keyword evidence="7" id="KW-0408">Iron</keyword>
<evidence type="ECO:0000313" key="13">
    <source>
        <dbReference type="EMBL" id="MDJ1128478.1"/>
    </source>
</evidence>
<sequence length="131" mass="14496">MADVKFWYCTHCGNLFYTVQDGGVNPVCCGEPMVLLEANSTDAAGEKHVPVVTNDGERIEVHVGEIDHPMLDEHSIKWVAVVADNGDVQIRYLRPGMAPNVVFSSRDITCGTAYAYCDLHGLWKTDFCFAE</sequence>
<evidence type="ECO:0000256" key="1">
    <source>
        <dbReference type="ARBA" id="ARBA00005941"/>
    </source>
</evidence>
<accession>A0ABT6ZHE4</accession>
<dbReference type="PANTHER" id="PTHR36541">
    <property type="entry name" value="SUPEROXIDE REDUCTASE-RELATED"/>
    <property type="match status" value="1"/>
</dbReference>
<evidence type="ECO:0000256" key="6">
    <source>
        <dbReference type="ARBA" id="ARBA00022982"/>
    </source>
</evidence>
<reference evidence="13" key="1">
    <citation type="submission" date="2023-05" db="EMBL/GenBank/DDBJ databases">
        <title>[olsenella] sp. nov., isolated from a pig farm feces dump.</title>
        <authorList>
            <person name="Chang Y.-H."/>
        </authorList>
    </citation>
    <scope>NUCLEOTIDE SEQUENCE</scope>
    <source>
        <strain evidence="13">YH-ols2217</strain>
    </source>
</reference>
<dbReference type="SUPFAM" id="SSF49367">
    <property type="entry name" value="Superoxide reductase-like"/>
    <property type="match status" value="1"/>
</dbReference>
<dbReference type="Gene3D" id="2.60.40.730">
    <property type="entry name" value="SOR catalytic domain"/>
    <property type="match status" value="1"/>
</dbReference>
<comment type="catalytic activity">
    <reaction evidence="10">
        <text>reduced [rubredoxin] + superoxide + 2 H(+) = oxidized [rubredoxin] + H2O2</text>
        <dbReference type="Rhea" id="RHEA:21324"/>
        <dbReference type="Rhea" id="RHEA-COMP:10302"/>
        <dbReference type="Rhea" id="RHEA-COMP:10303"/>
        <dbReference type="ChEBI" id="CHEBI:15378"/>
        <dbReference type="ChEBI" id="CHEBI:16240"/>
        <dbReference type="ChEBI" id="CHEBI:18421"/>
        <dbReference type="ChEBI" id="CHEBI:29033"/>
        <dbReference type="ChEBI" id="CHEBI:29034"/>
        <dbReference type="EC" id="1.15.1.2"/>
    </reaction>
</comment>
<keyword evidence="6" id="KW-0249">Electron transport</keyword>
<evidence type="ECO:0000313" key="14">
    <source>
        <dbReference type="Proteomes" id="UP001431693"/>
    </source>
</evidence>
<comment type="function">
    <text evidence="8">Catalyzes the one-electron reduction of superoxide anion radical to hydrogen peroxide at a nonheme ferrous iron center. Plays a fundamental role in case of oxidative stress via its superoxide detoxification activity.</text>
</comment>
<dbReference type="SUPFAM" id="SSF57802">
    <property type="entry name" value="Rubredoxin-like"/>
    <property type="match status" value="1"/>
</dbReference>
<comment type="similarity">
    <text evidence="1">Belongs to the desulfoferrodoxin family.</text>
</comment>
<dbReference type="EMBL" id="JASJEX010000001">
    <property type="protein sequence ID" value="MDJ1128478.1"/>
    <property type="molecule type" value="Genomic_DNA"/>
</dbReference>
<evidence type="ECO:0000256" key="2">
    <source>
        <dbReference type="ARBA" id="ARBA00012679"/>
    </source>
</evidence>
<evidence type="ECO:0000259" key="12">
    <source>
        <dbReference type="Pfam" id="PF06397"/>
    </source>
</evidence>
<evidence type="ECO:0000259" key="11">
    <source>
        <dbReference type="Pfam" id="PF01880"/>
    </source>
</evidence>
<keyword evidence="4" id="KW-0813">Transport</keyword>
<evidence type="ECO:0000256" key="8">
    <source>
        <dbReference type="ARBA" id="ARBA00024690"/>
    </source>
</evidence>
<dbReference type="InterPro" id="IPR051233">
    <property type="entry name" value="Desulfoferrodoxin_SOR"/>
</dbReference>
<evidence type="ECO:0000256" key="5">
    <source>
        <dbReference type="ARBA" id="ARBA00022723"/>
    </source>
</evidence>
<dbReference type="Proteomes" id="UP001431693">
    <property type="component" value="Unassembled WGS sequence"/>
</dbReference>
<keyword evidence="5" id="KW-0479">Metal-binding</keyword>
<evidence type="ECO:0000256" key="7">
    <source>
        <dbReference type="ARBA" id="ARBA00023004"/>
    </source>
</evidence>
<dbReference type="Pfam" id="PF01880">
    <property type="entry name" value="Desulfoferrodox"/>
    <property type="match status" value="1"/>
</dbReference>
<feature type="domain" description="Desulfoferrodoxin N-terminal" evidence="12">
    <location>
        <begin position="7"/>
        <end position="36"/>
    </location>
</feature>
<evidence type="ECO:0000256" key="3">
    <source>
        <dbReference type="ARBA" id="ARBA00014839"/>
    </source>
</evidence>
<dbReference type="RefSeq" id="WP_283712123.1">
    <property type="nucleotide sequence ID" value="NZ_JASJEW010000001.1"/>
</dbReference>
<dbReference type="InterPro" id="IPR036073">
    <property type="entry name" value="Desulfoferrodoxin_Fe-bd_dom_sf"/>
</dbReference>
<comment type="caution">
    <text evidence="13">The sequence shown here is derived from an EMBL/GenBank/DDBJ whole genome shotgun (WGS) entry which is preliminary data.</text>
</comment>
<evidence type="ECO:0000256" key="9">
    <source>
        <dbReference type="ARBA" id="ARBA00031398"/>
    </source>
</evidence>
<keyword evidence="14" id="KW-1185">Reference proteome</keyword>
<dbReference type="EC" id="1.15.1.2" evidence="2"/>